<dbReference type="InterPro" id="IPR029058">
    <property type="entry name" value="AB_hydrolase_fold"/>
</dbReference>
<evidence type="ECO:0000256" key="1">
    <source>
        <dbReference type="SAM" id="SignalP"/>
    </source>
</evidence>
<proteinExistence type="predicted"/>
<feature type="signal peptide" evidence="1">
    <location>
        <begin position="1"/>
        <end position="21"/>
    </location>
</feature>
<dbReference type="SUPFAM" id="SSF53474">
    <property type="entry name" value="alpha/beta-Hydrolases"/>
    <property type="match status" value="1"/>
</dbReference>
<dbReference type="AlphaFoldDB" id="A0A4Y8L7Q2"/>
<dbReference type="EMBL" id="SOML01000005">
    <property type="protein sequence ID" value="TFD96526.1"/>
    <property type="molecule type" value="Genomic_DNA"/>
</dbReference>
<evidence type="ECO:0008006" key="4">
    <source>
        <dbReference type="Google" id="ProtNLM"/>
    </source>
</evidence>
<evidence type="ECO:0000313" key="3">
    <source>
        <dbReference type="Proteomes" id="UP000297861"/>
    </source>
</evidence>
<name>A0A4Y8L7Q2_9BACT</name>
<accession>A0A4Y8L7Q2</accession>
<keyword evidence="1" id="KW-0732">Signal</keyword>
<reference evidence="2 3" key="1">
    <citation type="submission" date="2019-03" db="EMBL/GenBank/DDBJ databases">
        <title>San Antonio Military Medical Center submission to MRSN (WRAIR), pending publication.</title>
        <authorList>
            <person name="Blyth D.M."/>
            <person name="Mccarthy S.L."/>
            <person name="Schall S.E."/>
            <person name="Stam J.A."/>
            <person name="Ong A.C."/>
            <person name="Mcgann P.T."/>
        </authorList>
    </citation>
    <scope>NUCLEOTIDE SEQUENCE [LARGE SCALE GENOMIC DNA]</scope>
    <source>
        <strain evidence="2 3">MRSN571793</strain>
    </source>
</reference>
<dbReference type="OrthoDB" id="994689at2"/>
<keyword evidence="3" id="KW-1185">Reference proteome</keyword>
<dbReference type="RefSeq" id="WP_134436385.1">
    <property type="nucleotide sequence ID" value="NZ_SOML01000005.1"/>
</dbReference>
<feature type="chain" id="PRO_5021501037" description="Alpha/beta hydrolase" evidence="1">
    <location>
        <begin position="22"/>
        <end position="535"/>
    </location>
</feature>
<organism evidence="2 3">
    <name type="scientific">Dysgonomonas capnocytophagoides</name>
    <dbReference type="NCBI Taxonomy" id="45254"/>
    <lineage>
        <taxon>Bacteria</taxon>
        <taxon>Pseudomonadati</taxon>
        <taxon>Bacteroidota</taxon>
        <taxon>Bacteroidia</taxon>
        <taxon>Bacteroidales</taxon>
        <taxon>Dysgonomonadaceae</taxon>
        <taxon>Dysgonomonas</taxon>
    </lineage>
</organism>
<gene>
    <name evidence="2" type="ORF">E2605_10215</name>
</gene>
<evidence type="ECO:0000313" key="2">
    <source>
        <dbReference type="EMBL" id="TFD96526.1"/>
    </source>
</evidence>
<sequence>MKFLFKIVFVLMLITSGKAYTAEWQWSVEVKGVAKTETNHSPQAFLWIPYNCKQVKAVVVGMHNMSEEGIFEHPKFRKTMSELGFAIVWVTPSIDVKWDPKNNVNRIFEDMMTQLSEVSGYSELKFAPIVPIGHSAMATYPWNFAVWNPNLTLAILSIHGDSPRTKLTGYGRENLDWGKRTIEGIPGLMVMGEYEWMEDRLTSALDYRAEYPEAPLSLLADAGHGHFDHSDELIDYLSLFLKKAAKYRLPKLMPTDRAVQLIPINAKDGWLADRWHKDIPSSAQAAPYKKYDGDKNTAFWYFDKEMAQATEKYYLIARGKKEQYIGFTQNGKLLPYNEKLHARIVAKFLPQTDGLTFNINAVYTDSSRIIKSNNHTKGHIKISRICGPVTQLNDTTFSVRFYRMGMYPTRRTGEIWLLASNKGDREYKSTIQQMNIQIPFPIKNGNTQDISFPPLPNQSKDVSNASLEASSSSGLPVYFYVKEGPAEIENNKIIFTPIPPRSKYPIKVTVVAWQYGIEGQWKTADTIERSFYINK</sequence>
<dbReference type="STRING" id="1121485.GCA_000426485_01849"/>
<protein>
    <recommendedName>
        <fullName evidence="4">Alpha/beta hydrolase</fullName>
    </recommendedName>
</protein>
<comment type="caution">
    <text evidence="2">The sequence shown here is derived from an EMBL/GenBank/DDBJ whole genome shotgun (WGS) entry which is preliminary data.</text>
</comment>
<dbReference type="Proteomes" id="UP000297861">
    <property type="component" value="Unassembled WGS sequence"/>
</dbReference>